<gene>
    <name evidence="3" type="ORF">LITE_LOCUS14125</name>
</gene>
<protein>
    <submittedName>
        <fullName evidence="3">Uncharacterized protein</fullName>
    </submittedName>
</protein>
<dbReference type="Pfam" id="PF00067">
    <property type="entry name" value="p450"/>
    <property type="match status" value="1"/>
</dbReference>
<keyword evidence="2" id="KW-0812">Transmembrane</keyword>
<sequence>MAAAAAFLTTPLHHLSPFLTTTSIAAITISAGICYYLTAKRSNNNNKQPPLPPGPRGAPVLGSIPMFLDRTPIHRKFTALAAEYGPIFKFRVGTKLYIVLRLHFIKSSGDLSEHLRPASPSAVHRQTHAGGATNDDGGEDPLHAAKLVEALRITEL</sequence>
<dbReference type="Gene3D" id="1.10.630.10">
    <property type="entry name" value="Cytochrome P450"/>
    <property type="match status" value="1"/>
</dbReference>
<dbReference type="AlphaFoldDB" id="A0AAV0JJ85"/>
<dbReference type="InterPro" id="IPR001128">
    <property type="entry name" value="Cyt_P450"/>
</dbReference>
<reference evidence="3" key="1">
    <citation type="submission" date="2022-08" db="EMBL/GenBank/DDBJ databases">
        <authorList>
            <person name="Gutierrez-Valencia J."/>
        </authorList>
    </citation>
    <scope>NUCLEOTIDE SEQUENCE</scope>
</reference>
<accession>A0AAV0JJ85</accession>
<dbReference type="Proteomes" id="UP001154282">
    <property type="component" value="Unassembled WGS sequence"/>
</dbReference>
<evidence type="ECO:0000256" key="1">
    <source>
        <dbReference type="SAM" id="MobiDB-lite"/>
    </source>
</evidence>
<dbReference type="GO" id="GO:0005506">
    <property type="term" value="F:iron ion binding"/>
    <property type="evidence" value="ECO:0007669"/>
    <property type="project" value="InterPro"/>
</dbReference>
<dbReference type="SUPFAM" id="SSF48264">
    <property type="entry name" value="Cytochrome P450"/>
    <property type="match status" value="1"/>
</dbReference>
<evidence type="ECO:0000256" key="2">
    <source>
        <dbReference type="SAM" id="Phobius"/>
    </source>
</evidence>
<keyword evidence="2" id="KW-1133">Transmembrane helix</keyword>
<keyword evidence="4" id="KW-1185">Reference proteome</keyword>
<evidence type="ECO:0000313" key="3">
    <source>
        <dbReference type="EMBL" id="CAI0408824.1"/>
    </source>
</evidence>
<dbReference type="PANTHER" id="PTHR47951:SF7">
    <property type="entry name" value="FLAVONOID 3',5'-HYDROXYLASE-LIKE ISOFORM X1"/>
    <property type="match status" value="1"/>
</dbReference>
<feature type="transmembrane region" description="Helical" evidence="2">
    <location>
        <begin position="18"/>
        <end position="38"/>
    </location>
</feature>
<dbReference type="GO" id="GO:0004497">
    <property type="term" value="F:monooxygenase activity"/>
    <property type="evidence" value="ECO:0007669"/>
    <property type="project" value="InterPro"/>
</dbReference>
<dbReference type="EMBL" id="CAMGYJ010000005">
    <property type="protein sequence ID" value="CAI0408824.1"/>
    <property type="molecule type" value="Genomic_DNA"/>
</dbReference>
<feature type="region of interest" description="Disordered" evidence="1">
    <location>
        <begin position="115"/>
        <end position="141"/>
    </location>
</feature>
<dbReference type="InterPro" id="IPR036396">
    <property type="entry name" value="Cyt_P450_sf"/>
</dbReference>
<dbReference type="GO" id="GO:0020037">
    <property type="term" value="F:heme binding"/>
    <property type="evidence" value="ECO:0007669"/>
    <property type="project" value="InterPro"/>
</dbReference>
<organism evidence="3 4">
    <name type="scientific">Linum tenue</name>
    <dbReference type="NCBI Taxonomy" id="586396"/>
    <lineage>
        <taxon>Eukaryota</taxon>
        <taxon>Viridiplantae</taxon>
        <taxon>Streptophyta</taxon>
        <taxon>Embryophyta</taxon>
        <taxon>Tracheophyta</taxon>
        <taxon>Spermatophyta</taxon>
        <taxon>Magnoliopsida</taxon>
        <taxon>eudicotyledons</taxon>
        <taxon>Gunneridae</taxon>
        <taxon>Pentapetalae</taxon>
        <taxon>rosids</taxon>
        <taxon>fabids</taxon>
        <taxon>Malpighiales</taxon>
        <taxon>Linaceae</taxon>
        <taxon>Linum</taxon>
    </lineage>
</organism>
<dbReference type="PANTHER" id="PTHR47951">
    <property type="entry name" value="OS08G0547900 PROTEIN"/>
    <property type="match status" value="1"/>
</dbReference>
<dbReference type="GO" id="GO:0016705">
    <property type="term" value="F:oxidoreductase activity, acting on paired donors, with incorporation or reduction of molecular oxygen"/>
    <property type="evidence" value="ECO:0007669"/>
    <property type="project" value="InterPro"/>
</dbReference>
<proteinExistence type="predicted"/>
<evidence type="ECO:0000313" key="4">
    <source>
        <dbReference type="Proteomes" id="UP001154282"/>
    </source>
</evidence>
<comment type="caution">
    <text evidence="3">The sequence shown here is derived from an EMBL/GenBank/DDBJ whole genome shotgun (WGS) entry which is preliminary data.</text>
</comment>
<name>A0AAV0JJ85_9ROSI</name>
<keyword evidence="2" id="KW-0472">Membrane</keyword>